<accession>A0A142ECW9</accession>
<dbReference type="InterPro" id="IPR027417">
    <property type="entry name" value="P-loop_NTPase"/>
</dbReference>
<name>A0A142ECW9_9GAMM</name>
<dbReference type="CDD" id="cd02042">
    <property type="entry name" value="ParAB_family"/>
    <property type="match status" value="1"/>
</dbReference>
<dbReference type="InterPro" id="IPR050678">
    <property type="entry name" value="DNA_Partitioning_ATPase"/>
</dbReference>
<dbReference type="Pfam" id="PF01656">
    <property type="entry name" value="CbiA"/>
    <property type="match status" value="1"/>
</dbReference>
<reference evidence="2" key="1">
    <citation type="submission" date="2017-07" db="EMBL/GenBank/DDBJ databases">
        <authorList>
            <person name="Zhou D."/>
            <person name="Huang Y."/>
            <person name="Yuan J."/>
            <person name="Huang L."/>
            <person name="Tong Y."/>
        </authorList>
    </citation>
    <scope>NUCLEOTIDE SEQUENCE</scope>
    <source>
        <strain evidence="2">G295</strain>
        <plasmid evidence="2">pNDM-GJ02</plasmid>
    </source>
</reference>
<geneLocation type="plasmid" evidence="2">
    <name>pNDM-GJ02</name>
</geneLocation>
<proteinExistence type="predicted"/>
<dbReference type="SUPFAM" id="SSF52540">
    <property type="entry name" value="P-loop containing nucleoside triphosphate hydrolases"/>
    <property type="match status" value="1"/>
</dbReference>
<dbReference type="EMBL" id="KT965093">
    <property type="protein sequence ID" value="AMQ46007.1"/>
    <property type="molecule type" value="Genomic_DNA"/>
</dbReference>
<evidence type="ECO:0000259" key="1">
    <source>
        <dbReference type="Pfam" id="PF01656"/>
    </source>
</evidence>
<evidence type="ECO:0000313" key="2">
    <source>
        <dbReference type="EMBL" id="AMQ46007.1"/>
    </source>
</evidence>
<dbReference type="AlphaFoldDB" id="A0A142ECW9"/>
<keyword evidence="2" id="KW-0614">Plasmid</keyword>
<protein>
    <submittedName>
        <fullName evidence="2">ATPase</fullName>
    </submittedName>
</protein>
<dbReference type="PANTHER" id="PTHR13696">
    <property type="entry name" value="P-LOOP CONTAINING NUCLEOSIDE TRIPHOSPHATE HYDROLASE"/>
    <property type="match status" value="1"/>
</dbReference>
<dbReference type="PANTHER" id="PTHR13696:SF96">
    <property type="entry name" value="COBQ_COBB_MIND_PARA NUCLEOTIDE BINDING DOMAIN-CONTAINING PROTEIN"/>
    <property type="match status" value="1"/>
</dbReference>
<dbReference type="PIRSF" id="PIRSF009320">
    <property type="entry name" value="Nuc_binding_HP_1000"/>
    <property type="match status" value="1"/>
</dbReference>
<feature type="domain" description="CobQ/CobB/MinD/ParA nucleotide binding" evidence="1">
    <location>
        <begin position="5"/>
        <end position="185"/>
    </location>
</feature>
<dbReference type="InterPro" id="IPR002586">
    <property type="entry name" value="CobQ/CobB/MinD/ParA_Nub-bd_dom"/>
</dbReference>
<dbReference type="Gene3D" id="3.40.50.300">
    <property type="entry name" value="P-loop containing nucleotide triphosphate hydrolases"/>
    <property type="match status" value="1"/>
</dbReference>
<organism evidence="2">
    <name type="scientific">Acinetobacter towneri</name>
    <dbReference type="NCBI Taxonomy" id="202956"/>
    <lineage>
        <taxon>Bacteria</taxon>
        <taxon>Pseudomonadati</taxon>
        <taxon>Pseudomonadota</taxon>
        <taxon>Gammaproteobacteria</taxon>
        <taxon>Moraxellales</taxon>
        <taxon>Moraxellaceae</taxon>
        <taxon>Acinetobacter</taxon>
    </lineage>
</organism>
<dbReference type="RefSeq" id="WP_000158575.1">
    <property type="nucleotide sequence ID" value="NZ_CP090385.1"/>
</dbReference>
<sequence>MTIYVIANQKGGVGKTTLSTNLAVALSKKGQTILVDGDDQQSSIKWSKRRTQDSITTISLKDNLKEELQQLKNNNKYIVLDVAGRDSAEFRSALLIADVLIIPTQPSQTDIEVLPFVLRLVNAAKQVNKKLETFVVLNKAPTNTKSTEIDAALELLQQVKSVKTLNTIVRDRKQFRDAMIEGKSVLEMGSSKAKDELNEFLVEIL</sequence>
<dbReference type="GeneID" id="69464770"/>